<evidence type="ECO:0000313" key="7">
    <source>
        <dbReference type="EMBL" id="GHG05500.1"/>
    </source>
</evidence>
<evidence type="ECO:0000259" key="5">
    <source>
        <dbReference type="Pfam" id="PF25917"/>
    </source>
</evidence>
<dbReference type="Pfam" id="PF25917">
    <property type="entry name" value="BSH_RND"/>
    <property type="match status" value="1"/>
</dbReference>
<gene>
    <name evidence="7" type="ORF">GCM10017161_38900</name>
</gene>
<dbReference type="PANTHER" id="PTHR30469:SF11">
    <property type="entry name" value="BLL4320 PROTEIN"/>
    <property type="match status" value="1"/>
</dbReference>
<dbReference type="InterPro" id="IPR006143">
    <property type="entry name" value="RND_pump_MFP"/>
</dbReference>
<reference evidence="7" key="2">
    <citation type="submission" date="2020-09" db="EMBL/GenBank/DDBJ databases">
        <authorList>
            <person name="Sun Q."/>
            <person name="Kim S."/>
        </authorList>
    </citation>
    <scope>NUCLEOTIDE SEQUENCE</scope>
    <source>
        <strain evidence="7">KCTC 42731</strain>
    </source>
</reference>
<feature type="domain" description="Multidrug resistance protein MdtA-like C-terminal permuted SH3" evidence="6">
    <location>
        <begin position="281"/>
        <end position="344"/>
    </location>
</feature>
<evidence type="ECO:0000256" key="3">
    <source>
        <dbReference type="ARBA" id="ARBA00022448"/>
    </source>
</evidence>
<reference evidence="7" key="1">
    <citation type="journal article" date="2014" name="Int. J. Syst. Evol. Microbiol.">
        <title>Complete genome sequence of Corynebacterium casei LMG S-19264T (=DSM 44701T), isolated from a smear-ripened cheese.</title>
        <authorList>
            <consortium name="US DOE Joint Genome Institute (JGI-PGF)"/>
            <person name="Walter F."/>
            <person name="Albersmeier A."/>
            <person name="Kalinowski J."/>
            <person name="Ruckert C."/>
        </authorList>
    </citation>
    <scope>NUCLEOTIDE SEQUENCE</scope>
    <source>
        <strain evidence="7">KCTC 42731</strain>
    </source>
</reference>
<dbReference type="Gene3D" id="1.10.287.470">
    <property type="entry name" value="Helix hairpin bin"/>
    <property type="match status" value="1"/>
</dbReference>
<evidence type="ECO:0000256" key="1">
    <source>
        <dbReference type="ARBA" id="ARBA00004196"/>
    </source>
</evidence>
<evidence type="ECO:0000259" key="6">
    <source>
        <dbReference type="Pfam" id="PF25967"/>
    </source>
</evidence>
<dbReference type="GO" id="GO:1990281">
    <property type="term" value="C:efflux pump complex"/>
    <property type="evidence" value="ECO:0007669"/>
    <property type="project" value="TreeGrafter"/>
</dbReference>
<evidence type="ECO:0000256" key="2">
    <source>
        <dbReference type="ARBA" id="ARBA00009477"/>
    </source>
</evidence>
<dbReference type="EMBL" id="BNCK01000011">
    <property type="protein sequence ID" value="GHG05500.1"/>
    <property type="molecule type" value="Genomic_DNA"/>
</dbReference>
<keyword evidence="8" id="KW-1185">Reference proteome</keyword>
<feature type="domain" description="Multidrug resistance protein MdtA-like barrel-sandwich hybrid" evidence="5">
    <location>
        <begin position="70"/>
        <end position="193"/>
    </location>
</feature>
<dbReference type="Proteomes" id="UP000623842">
    <property type="component" value="Unassembled WGS sequence"/>
</dbReference>
<sequence length="369" mass="40837">MNIHRWLVAILIIALTISGLGFVKFQQVQAFIAMAESFPEPSATVNTTTTKVTEYQAHNTIMGQAVATQVVNLQNELSGQITQVNFKAGDTVKKGQLLIALNSAEEEAQLLAAKANFTLAKNTFARMEQLFKQEKISQQEYDSASAELAVTKANIKNLQSIIAKKRIVAPFDGTAGLDTYQVGQFLSANSAITTLIGQEPQIWIDFQLPQTQQHLAVGEVVFVKAIKQGATDYKAAKVIAKNSQIKAQSRHLSYRAVLTDGRDWLQHNEMVKVKVLEAKQNVVLVPASAINRDRNGNYLYTLKQDKENDYRAHRVEVTLAKREHDNHIVLSGIEEGELIATDGAFKLRPGLLVFPKLENTLSARLLKGE</sequence>
<dbReference type="SUPFAM" id="SSF111369">
    <property type="entry name" value="HlyD-like secretion proteins"/>
    <property type="match status" value="1"/>
</dbReference>
<dbReference type="InterPro" id="IPR058624">
    <property type="entry name" value="MdtA-like_HH"/>
</dbReference>
<protein>
    <submittedName>
        <fullName evidence="7">MexH family multidrug efflux RND transporter periplasmic adaptor subunit</fullName>
    </submittedName>
</protein>
<name>A0A919BQ84_9GAMM</name>
<keyword evidence="3" id="KW-0813">Transport</keyword>
<dbReference type="Pfam" id="PF25876">
    <property type="entry name" value="HH_MFP_RND"/>
    <property type="match status" value="1"/>
</dbReference>
<proteinExistence type="inferred from homology"/>
<evidence type="ECO:0000259" key="4">
    <source>
        <dbReference type="Pfam" id="PF25876"/>
    </source>
</evidence>
<accession>A0A919BQ84</accession>
<dbReference type="Pfam" id="PF25967">
    <property type="entry name" value="RND-MFP_C"/>
    <property type="match status" value="1"/>
</dbReference>
<comment type="similarity">
    <text evidence="2">Belongs to the membrane fusion protein (MFP) (TC 8.A.1) family.</text>
</comment>
<dbReference type="InterPro" id="IPR058627">
    <property type="entry name" value="MdtA-like_C"/>
</dbReference>
<organism evidence="7 8">
    <name type="scientific">Thalassotalea marina</name>
    <dbReference type="NCBI Taxonomy" id="1673741"/>
    <lineage>
        <taxon>Bacteria</taxon>
        <taxon>Pseudomonadati</taxon>
        <taxon>Pseudomonadota</taxon>
        <taxon>Gammaproteobacteria</taxon>
        <taxon>Alteromonadales</taxon>
        <taxon>Colwelliaceae</taxon>
        <taxon>Thalassotalea</taxon>
    </lineage>
</organism>
<evidence type="ECO:0000313" key="8">
    <source>
        <dbReference type="Proteomes" id="UP000623842"/>
    </source>
</evidence>
<dbReference type="InterPro" id="IPR058625">
    <property type="entry name" value="MdtA-like_BSH"/>
</dbReference>
<dbReference type="Gene3D" id="2.40.50.100">
    <property type="match status" value="1"/>
</dbReference>
<comment type="subcellular location">
    <subcellularLocation>
        <location evidence="1">Cell envelope</location>
    </subcellularLocation>
</comment>
<dbReference type="RefSeq" id="WP_189774153.1">
    <property type="nucleotide sequence ID" value="NZ_BNCK01000011.1"/>
</dbReference>
<dbReference type="PANTHER" id="PTHR30469">
    <property type="entry name" value="MULTIDRUG RESISTANCE PROTEIN MDTA"/>
    <property type="match status" value="1"/>
</dbReference>
<dbReference type="GO" id="GO:0015562">
    <property type="term" value="F:efflux transmembrane transporter activity"/>
    <property type="evidence" value="ECO:0007669"/>
    <property type="project" value="TreeGrafter"/>
</dbReference>
<dbReference type="Gene3D" id="2.40.30.170">
    <property type="match status" value="1"/>
</dbReference>
<dbReference type="Gene3D" id="2.40.420.20">
    <property type="match status" value="1"/>
</dbReference>
<feature type="domain" description="Multidrug resistance protein MdtA-like alpha-helical hairpin" evidence="4">
    <location>
        <begin position="104"/>
        <end position="160"/>
    </location>
</feature>
<comment type="caution">
    <text evidence="7">The sequence shown here is derived from an EMBL/GenBank/DDBJ whole genome shotgun (WGS) entry which is preliminary data.</text>
</comment>
<dbReference type="AlphaFoldDB" id="A0A919BQ84"/>
<dbReference type="NCBIfam" id="TIGR01730">
    <property type="entry name" value="RND_mfp"/>
    <property type="match status" value="1"/>
</dbReference>